<dbReference type="SUPFAM" id="SSF56112">
    <property type="entry name" value="Protein kinase-like (PK-like)"/>
    <property type="match status" value="1"/>
</dbReference>
<gene>
    <name evidence="2" type="ORF">UFOPK1433_00618</name>
</gene>
<protein>
    <submittedName>
        <fullName evidence="2">Unannotated protein</fullName>
    </submittedName>
</protein>
<dbReference type="InterPro" id="IPR011009">
    <property type="entry name" value="Kinase-like_dom_sf"/>
</dbReference>
<organism evidence="2">
    <name type="scientific">freshwater metagenome</name>
    <dbReference type="NCBI Taxonomy" id="449393"/>
    <lineage>
        <taxon>unclassified sequences</taxon>
        <taxon>metagenomes</taxon>
        <taxon>ecological metagenomes</taxon>
    </lineage>
</organism>
<dbReference type="Gene3D" id="3.90.1200.10">
    <property type="match status" value="1"/>
</dbReference>
<dbReference type="EMBL" id="CAEZSN010000059">
    <property type="protein sequence ID" value="CAB4543061.1"/>
    <property type="molecule type" value="Genomic_DNA"/>
</dbReference>
<name>A0A6J6BV56_9ZZZZ</name>
<evidence type="ECO:0000259" key="1">
    <source>
        <dbReference type="Pfam" id="PF01636"/>
    </source>
</evidence>
<reference evidence="2" key="1">
    <citation type="submission" date="2020-05" db="EMBL/GenBank/DDBJ databases">
        <authorList>
            <person name="Chiriac C."/>
            <person name="Salcher M."/>
            <person name="Ghai R."/>
            <person name="Kavagutti S V."/>
        </authorList>
    </citation>
    <scope>NUCLEOTIDE SEQUENCE</scope>
</reference>
<feature type="domain" description="Aminoglycoside phosphotransferase" evidence="1">
    <location>
        <begin position="39"/>
        <end position="246"/>
    </location>
</feature>
<evidence type="ECO:0000313" key="2">
    <source>
        <dbReference type="EMBL" id="CAB4543061.1"/>
    </source>
</evidence>
<dbReference type="Pfam" id="PF01636">
    <property type="entry name" value="APH"/>
    <property type="match status" value="1"/>
</dbReference>
<dbReference type="AlphaFoldDB" id="A0A6J6BV56"/>
<accession>A0A6J6BV56</accession>
<dbReference type="InterPro" id="IPR002575">
    <property type="entry name" value="Aminoglycoside_PTrfase"/>
</dbReference>
<sequence>MASSPLILAALAKSILPSAKFKQVKRIPSEGRGPVNSALLTDTDGIQYVVRESRNAKGNIELATETQAVRALKAAGSLPFTLPNLVAESTGPNGNTLQVLEFVYGANIDFDGLRATSPIIGSIGKSLAGIHSLRGDAIREFGMPEYTAAEVRESRLAELDRAAATGRIPASLLQRWESALEDLDLFRFQPTVIHGNFVSANVLELGDEISGVLGWSNLEIGDPATDFIGFATLPDPEVFDSVRFAYFEHRDDVDSNLAQRATLYSELVIASYLVSCISANNEDEAQWAVSELDSIAATVDAGSARSLSTISFTSALPAAEEEVPIETDSHVIVSEVADEPVDVSDLKTRPIELPSKSDDQLF</sequence>
<proteinExistence type="predicted"/>